<dbReference type="AlphaFoldDB" id="A0A2I0X783"/>
<proteinExistence type="predicted"/>
<evidence type="ECO:0000313" key="1">
    <source>
        <dbReference type="EMBL" id="PKU83756.1"/>
    </source>
</evidence>
<dbReference type="EMBL" id="KZ502085">
    <property type="protein sequence ID" value="PKU83756.1"/>
    <property type="molecule type" value="Genomic_DNA"/>
</dbReference>
<organism evidence="1 2">
    <name type="scientific">Dendrobium catenatum</name>
    <dbReference type="NCBI Taxonomy" id="906689"/>
    <lineage>
        <taxon>Eukaryota</taxon>
        <taxon>Viridiplantae</taxon>
        <taxon>Streptophyta</taxon>
        <taxon>Embryophyta</taxon>
        <taxon>Tracheophyta</taxon>
        <taxon>Spermatophyta</taxon>
        <taxon>Magnoliopsida</taxon>
        <taxon>Liliopsida</taxon>
        <taxon>Asparagales</taxon>
        <taxon>Orchidaceae</taxon>
        <taxon>Epidendroideae</taxon>
        <taxon>Malaxideae</taxon>
        <taxon>Dendrobiinae</taxon>
        <taxon>Dendrobium</taxon>
    </lineage>
</organism>
<protein>
    <submittedName>
        <fullName evidence="1">Uncharacterized protein</fullName>
    </submittedName>
</protein>
<name>A0A2I0X783_9ASPA</name>
<accession>A0A2I0X783</accession>
<sequence length="80" mass="9089">MEDSGFHLPTSMDNNIYNPKVHEISPIRYISSNGVYLIVGIGFLRAQAPVVNYILDLDLRKLSIRDVRLSSRMGLVRRVS</sequence>
<keyword evidence="2" id="KW-1185">Reference proteome</keyword>
<reference evidence="1 2" key="1">
    <citation type="journal article" date="2016" name="Sci. Rep.">
        <title>The Dendrobium catenatum Lindl. genome sequence provides insights into polysaccharide synthase, floral development and adaptive evolution.</title>
        <authorList>
            <person name="Zhang G.Q."/>
            <person name="Xu Q."/>
            <person name="Bian C."/>
            <person name="Tsai W.C."/>
            <person name="Yeh C.M."/>
            <person name="Liu K.W."/>
            <person name="Yoshida K."/>
            <person name="Zhang L.S."/>
            <person name="Chang S.B."/>
            <person name="Chen F."/>
            <person name="Shi Y."/>
            <person name="Su Y.Y."/>
            <person name="Zhang Y.Q."/>
            <person name="Chen L.J."/>
            <person name="Yin Y."/>
            <person name="Lin M."/>
            <person name="Huang H."/>
            <person name="Deng H."/>
            <person name="Wang Z.W."/>
            <person name="Zhu S.L."/>
            <person name="Zhao X."/>
            <person name="Deng C."/>
            <person name="Niu S.C."/>
            <person name="Huang J."/>
            <person name="Wang M."/>
            <person name="Liu G.H."/>
            <person name="Yang H.J."/>
            <person name="Xiao X.J."/>
            <person name="Hsiao Y.Y."/>
            <person name="Wu W.L."/>
            <person name="Chen Y.Y."/>
            <person name="Mitsuda N."/>
            <person name="Ohme-Takagi M."/>
            <person name="Luo Y.B."/>
            <person name="Van de Peer Y."/>
            <person name="Liu Z.J."/>
        </authorList>
    </citation>
    <scope>NUCLEOTIDE SEQUENCE [LARGE SCALE GENOMIC DNA]</scope>
    <source>
        <tissue evidence="1">The whole plant</tissue>
    </source>
</reference>
<dbReference type="Proteomes" id="UP000233837">
    <property type="component" value="Unassembled WGS sequence"/>
</dbReference>
<evidence type="ECO:0000313" key="2">
    <source>
        <dbReference type="Proteomes" id="UP000233837"/>
    </source>
</evidence>
<reference evidence="1 2" key="2">
    <citation type="journal article" date="2017" name="Nature">
        <title>The Apostasia genome and the evolution of orchids.</title>
        <authorList>
            <person name="Zhang G.Q."/>
            <person name="Liu K.W."/>
            <person name="Li Z."/>
            <person name="Lohaus R."/>
            <person name="Hsiao Y.Y."/>
            <person name="Niu S.C."/>
            <person name="Wang J.Y."/>
            <person name="Lin Y.C."/>
            <person name="Xu Q."/>
            <person name="Chen L.J."/>
            <person name="Yoshida K."/>
            <person name="Fujiwara S."/>
            <person name="Wang Z.W."/>
            <person name="Zhang Y.Q."/>
            <person name="Mitsuda N."/>
            <person name="Wang M."/>
            <person name="Liu G.H."/>
            <person name="Pecoraro L."/>
            <person name="Huang H.X."/>
            <person name="Xiao X.J."/>
            <person name="Lin M."/>
            <person name="Wu X.Y."/>
            <person name="Wu W.L."/>
            <person name="Chen Y.Y."/>
            <person name="Chang S.B."/>
            <person name="Sakamoto S."/>
            <person name="Ohme-Takagi M."/>
            <person name="Yagi M."/>
            <person name="Zeng S.J."/>
            <person name="Shen C.Y."/>
            <person name="Yeh C.M."/>
            <person name="Luo Y.B."/>
            <person name="Tsai W.C."/>
            <person name="Van de Peer Y."/>
            <person name="Liu Z.J."/>
        </authorList>
    </citation>
    <scope>NUCLEOTIDE SEQUENCE [LARGE SCALE GENOMIC DNA]</scope>
    <source>
        <tissue evidence="1">The whole plant</tissue>
    </source>
</reference>
<gene>
    <name evidence="1" type="ORF">MA16_Dca010149</name>
</gene>